<protein>
    <submittedName>
        <fullName evidence="2">Uncharacterized protein</fullName>
    </submittedName>
</protein>
<keyword evidence="1" id="KW-0812">Transmembrane</keyword>
<dbReference type="RefSeq" id="WP_270080728.1">
    <property type="nucleotide sequence ID" value="NZ_CP115300.1"/>
</dbReference>
<evidence type="ECO:0000313" key="2">
    <source>
        <dbReference type="EMBL" id="WBO62822.1"/>
    </source>
</evidence>
<accession>A0ABY7NZ87</accession>
<feature type="transmembrane region" description="Helical" evidence="1">
    <location>
        <begin position="68"/>
        <end position="86"/>
    </location>
</feature>
<dbReference type="Proteomes" id="UP001212326">
    <property type="component" value="Chromosome"/>
</dbReference>
<evidence type="ECO:0000313" key="3">
    <source>
        <dbReference type="Proteomes" id="UP001212326"/>
    </source>
</evidence>
<keyword evidence="1" id="KW-0472">Membrane</keyword>
<feature type="transmembrane region" description="Helical" evidence="1">
    <location>
        <begin position="124"/>
        <end position="147"/>
    </location>
</feature>
<sequence>MTRTDTPTGIPSLQGLGTTWYERGARYWLRRAFSALFLLAVLAFFCYIALRLYQGAPRSDMPPGVRRVWDVTMVIASCVTFVWGWVGQRRALRRQLLDPPTPHAFRAAKRAEAGRARYWSRAGLIPLLLAAPVLPAVAAWCVGRLLAGLAVREYPSEVGARRWLDTHNGQIRTG</sequence>
<keyword evidence="3" id="KW-1185">Reference proteome</keyword>
<evidence type="ECO:0000256" key="1">
    <source>
        <dbReference type="SAM" id="Phobius"/>
    </source>
</evidence>
<dbReference type="EMBL" id="CP115300">
    <property type="protein sequence ID" value="WBO62822.1"/>
    <property type="molecule type" value="Genomic_DNA"/>
</dbReference>
<gene>
    <name evidence="2" type="ORF">O1G22_08325</name>
</gene>
<name>A0ABY7NZ87_9ACTN</name>
<feature type="transmembrane region" description="Helical" evidence="1">
    <location>
        <begin position="32"/>
        <end position="53"/>
    </location>
</feature>
<keyword evidence="1" id="KW-1133">Transmembrane helix</keyword>
<proteinExistence type="predicted"/>
<organism evidence="2 3">
    <name type="scientific">Streptomyces camelliae</name>
    <dbReference type="NCBI Taxonomy" id="3004093"/>
    <lineage>
        <taxon>Bacteria</taxon>
        <taxon>Bacillati</taxon>
        <taxon>Actinomycetota</taxon>
        <taxon>Actinomycetes</taxon>
        <taxon>Kitasatosporales</taxon>
        <taxon>Streptomycetaceae</taxon>
        <taxon>Streptomyces</taxon>
    </lineage>
</organism>
<reference evidence="2 3" key="1">
    <citation type="submission" date="2022-12" db="EMBL/GenBank/DDBJ databases">
        <authorList>
            <person name="Mo P."/>
        </authorList>
    </citation>
    <scope>NUCLEOTIDE SEQUENCE [LARGE SCALE GENOMIC DNA]</scope>
    <source>
        <strain evidence="2 3">HUAS 2-6</strain>
    </source>
</reference>